<dbReference type="RefSeq" id="XP_013792468.2">
    <property type="nucleotide sequence ID" value="XM_013937014.2"/>
</dbReference>
<evidence type="ECO:0000256" key="6">
    <source>
        <dbReference type="ARBA" id="ARBA00023136"/>
    </source>
</evidence>
<evidence type="ECO:0000256" key="3">
    <source>
        <dbReference type="ARBA" id="ARBA00022475"/>
    </source>
</evidence>
<keyword evidence="5 7" id="KW-1133">Transmembrane helix</keyword>
<reference evidence="9" key="1">
    <citation type="submission" date="2025-08" db="UniProtKB">
        <authorList>
            <consortium name="RefSeq"/>
        </authorList>
    </citation>
    <scope>IDENTIFICATION</scope>
    <source>
        <tissue evidence="9">Muscle</tissue>
    </source>
</reference>
<feature type="transmembrane region" description="Helical" evidence="7">
    <location>
        <begin position="113"/>
        <end position="130"/>
    </location>
</feature>
<comment type="subcellular location">
    <subcellularLocation>
        <location evidence="1">Cell membrane</location>
        <topology evidence="1">Multi-pass membrane protein</topology>
    </subcellularLocation>
    <subcellularLocation>
        <location evidence="7">Membrane</location>
        <topology evidence="7">Multi-pass membrane protein</topology>
    </subcellularLocation>
</comment>
<accession>A0ABM1C181</accession>
<evidence type="ECO:0000313" key="9">
    <source>
        <dbReference type="RefSeq" id="XP_013792468.2"/>
    </source>
</evidence>
<evidence type="ECO:0000256" key="5">
    <source>
        <dbReference type="ARBA" id="ARBA00022989"/>
    </source>
</evidence>
<dbReference type="Proteomes" id="UP000694941">
    <property type="component" value="Unplaced"/>
</dbReference>
<dbReference type="InterPro" id="IPR018629">
    <property type="entry name" value="XK-rel"/>
</dbReference>
<keyword evidence="4 7" id="KW-0812">Transmembrane</keyword>
<gene>
    <name evidence="9" type="primary">LOC106476356</name>
</gene>
<dbReference type="GeneID" id="106476356"/>
<evidence type="ECO:0000256" key="7">
    <source>
        <dbReference type="RuleBase" id="RU910716"/>
    </source>
</evidence>
<dbReference type="PANTHER" id="PTHR16024:SF10">
    <property type="entry name" value="XK-RELATED PROTEIN"/>
    <property type="match status" value="1"/>
</dbReference>
<feature type="transmembrane region" description="Helical" evidence="7">
    <location>
        <begin position="52"/>
        <end position="70"/>
    </location>
</feature>
<evidence type="ECO:0000313" key="8">
    <source>
        <dbReference type="Proteomes" id="UP000694941"/>
    </source>
</evidence>
<evidence type="ECO:0000256" key="4">
    <source>
        <dbReference type="ARBA" id="ARBA00022692"/>
    </source>
</evidence>
<feature type="transmembrane region" description="Helical" evidence="7">
    <location>
        <begin position="142"/>
        <end position="159"/>
    </location>
</feature>
<dbReference type="Pfam" id="PF09815">
    <property type="entry name" value="XK-related"/>
    <property type="match status" value="1"/>
</dbReference>
<feature type="transmembrane region" description="Helical" evidence="7">
    <location>
        <begin position="171"/>
        <end position="190"/>
    </location>
</feature>
<dbReference type="InterPro" id="IPR050895">
    <property type="entry name" value="XK-related_scramblase"/>
</dbReference>
<evidence type="ECO:0000256" key="2">
    <source>
        <dbReference type="ARBA" id="ARBA00008789"/>
    </source>
</evidence>
<proteinExistence type="inferred from homology"/>
<organism evidence="8 9">
    <name type="scientific">Limulus polyphemus</name>
    <name type="common">Atlantic horseshoe crab</name>
    <dbReference type="NCBI Taxonomy" id="6850"/>
    <lineage>
        <taxon>Eukaryota</taxon>
        <taxon>Metazoa</taxon>
        <taxon>Ecdysozoa</taxon>
        <taxon>Arthropoda</taxon>
        <taxon>Chelicerata</taxon>
        <taxon>Merostomata</taxon>
        <taxon>Xiphosura</taxon>
        <taxon>Limulidae</taxon>
        <taxon>Limulus</taxon>
    </lineage>
</organism>
<comment type="similarity">
    <text evidence="2 7">Belongs to the XK family.</text>
</comment>
<feature type="non-terminal residue" evidence="9">
    <location>
        <position position="1"/>
    </location>
</feature>
<keyword evidence="8" id="KW-1185">Reference proteome</keyword>
<sequence length="209" mass="24078">IPASFPTVCLQVASVTSSLFELSWALAFYQRALRRSVLDKKNMTRTGTALQFLWRFCTIGARVFALALFASEYKLWTIPVCVGHWGVMTVWIMHQRTHFCDNEAGEKRQCEEYVFNMVIGAIYLFCFLNVKDGPTRYKVTAYYTIAVLENFILIVLWYVQTDPILWYRLPAFLGIFASSLMGVSIMAVYYCFCHPNGKLPDKDHQARCC</sequence>
<evidence type="ECO:0000256" key="1">
    <source>
        <dbReference type="ARBA" id="ARBA00004651"/>
    </source>
</evidence>
<keyword evidence="6 7" id="KW-0472">Membrane</keyword>
<feature type="transmembrane region" description="Helical" evidence="7">
    <location>
        <begin position="12"/>
        <end position="31"/>
    </location>
</feature>
<dbReference type="PANTHER" id="PTHR16024">
    <property type="entry name" value="XK-RELATED PROTEIN"/>
    <property type="match status" value="1"/>
</dbReference>
<keyword evidence="3" id="KW-1003">Cell membrane</keyword>
<protein>
    <recommendedName>
        <fullName evidence="7">XK-related protein</fullName>
    </recommendedName>
</protein>
<name>A0ABM1C181_LIMPO</name>